<organism evidence="1 2">
    <name type="scientific">Janibacter hoylei PVAS-1</name>
    <dbReference type="NCBI Taxonomy" id="1210046"/>
    <lineage>
        <taxon>Bacteria</taxon>
        <taxon>Bacillati</taxon>
        <taxon>Actinomycetota</taxon>
        <taxon>Actinomycetes</taxon>
        <taxon>Micrococcales</taxon>
        <taxon>Intrasporangiaceae</taxon>
        <taxon>Janibacter</taxon>
    </lineage>
</organism>
<dbReference type="Gene3D" id="1.10.287.1060">
    <property type="entry name" value="ESAT-6-like"/>
    <property type="match status" value="1"/>
</dbReference>
<dbReference type="RefSeq" id="WP_157986895.1">
    <property type="nucleotide sequence ID" value="NZ_PIPF01000001.1"/>
</dbReference>
<accession>A0A444BBF9</accession>
<reference evidence="1 2" key="1">
    <citation type="journal article" date="2009" name="Int. J. Syst. Evol. Microbiol.">
        <title>Janibacter hoylei sp. nov., Bacillus isronensis sp. nov. and Bacillus aryabhattai sp. nov., isolated from cryotubes used for collecting air from the upper atmosphere.</title>
        <authorList>
            <person name="Shivaji S."/>
            <person name="Chaturvedi P."/>
            <person name="Begum Z."/>
            <person name="Pindi P.K."/>
            <person name="Manorama R."/>
            <person name="Padmanaban D.A."/>
            <person name="Shouche Y.S."/>
            <person name="Pawar S."/>
            <person name="Vaishampayan P."/>
            <person name="Dutt C.B."/>
            <person name="Datta G.N."/>
            <person name="Manchanda R.K."/>
            <person name="Rao U.R."/>
            <person name="Bhargava P.M."/>
            <person name="Narlikar J.V."/>
        </authorList>
    </citation>
    <scope>NUCLEOTIDE SEQUENCE [LARGE SCALE GENOMIC DNA]</scope>
    <source>
        <strain evidence="1 2">PVAS-1</strain>
    </source>
</reference>
<sequence length="173" mass="17714">MNHPLLGDPASVSALGATLRRTALELTAHADRVRATLDDASPGWTGPRAVATRQRVDRVAASAAASAATLDECARSLQQSAAELAATTAGLRALEEEAAAAGLQVRDGTVHRAWGITGVADAGGEAAGADRREELQGRVHQLVSGLGSDRARLAADCRRAAHELALAAAALRT</sequence>
<name>A0A444BBF9_9MICO</name>
<comment type="caution">
    <text evidence="1">The sequence shown here is derived from an EMBL/GenBank/DDBJ whole genome shotgun (WGS) entry which is preliminary data.</text>
</comment>
<keyword evidence="2" id="KW-1185">Reference proteome</keyword>
<dbReference type="EMBL" id="PIPF01000001">
    <property type="protein sequence ID" value="RWU85773.1"/>
    <property type="molecule type" value="Genomic_DNA"/>
</dbReference>
<dbReference type="AlphaFoldDB" id="A0A444BBF9"/>
<gene>
    <name evidence="1" type="ORF">CWN80_02080</name>
</gene>
<proteinExistence type="predicted"/>
<dbReference type="SUPFAM" id="SSF140453">
    <property type="entry name" value="EsxAB dimer-like"/>
    <property type="match status" value="1"/>
</dbReference>
<protein>
    <submittedName>
        <fullName evidence="1">Uncharacterized protein</fullName>
    </submittedName>
</protein>
<dbReference type="Proteomes" id="UP000288711">
    <property type="component" value="Unassembled WGS sequence"/>
</dbReference>
<evidence type="ECO:0000313" key="2">
    <source>
        <dbReference type="Proteomes" id="UP000288711"/>
    </source>
</evidence>
<evidence type="ECO:0000313" key="1">
    <source>
        <dbReference type="EMBL" id="RWU85773.1"/>
    </source>
</evidence>
<dbReference type="InterPro" id="IPR036689">
    <property type="entry name" value="ESAT-6-like_sf"/>
</dbReference>